<dbReference type="PROSITE" id="PS51462">
    <property type="entry name" value="NUDIX"/>
    <property type="match status" value="1"/>
</dbReference>
<dbReference type="InterPro" id="IPR015797">
    <property type="entry name" value="NUDIX_hydrolase-like_dom_sf"/>
</dbReference>
<dbReference type="CDD" id="cd04511">
    <property type="entry name" value="NUDIX_Hydrolase"/>
    <property type="match status" value="1"/>
</dbReference>
<dbReference type="InterPro" id="IPR029401">
    <property type="entry name" value="Nudix_N"/>
</dbReference>
<proteinExistence type="predicted"/>
<evidence type="ECO:0000259" key="3">
    <source>
        <dbReference type="PROSITE" id="PS51462"/>
    </source>
</evidence>
<dbReference type="PANTHER" id="PTHR43222">
    <property type="entry name" value="NUDIX HYDROLASE 23"/>
    <property type="match status" value="1"/>
</dbReference>
<evidence type="ECO:0000256" key="1">
    <source>
        <dbReference type="ARBA" id="ARBA00001946"/>
    </source>
</evidence>
<evidence type="ECO:0000313" key="4">
    <source>
        <dbReference type="EMBL" id="SNC71562.1"/>
    </source>
</evidence>
<dbReference type="RefSeq" id="WP_088813252.1">
    <property type="nucleotide sequence ID" value="NZ_FYEX01000002.1"/>
</dbReference>
<dbReference type="InterPro" id="IPR000086">
    <property type="entry name" value="NUDIX_hydrolase_dom"/>
</dbReference>
<name>A0A212TZY7_9BURK</name>
<dbReference type="OrthoDB" id="5417595at2"/>
<comment type="cofactor">
    <cofactor evidence="1">
        <name>Mg(2+)</name>
        <dbReference type="ChEBI" id="CHEBI:18420"/>
    </cofactor>
</comment>
<dbReference type="AlphaFoldDB" id="A0A212TZY7"/>
<dbReference type="PROSITE" id="PS00893">
    <property type="entry name" value="NUDIX_BOX"/>
    <property type="match status" value="1"/>
</dbReference>
<reference evidence="4 5" key="1">
    <citation type="submission" date="2017-06" db="EMBL/GenBank/DDBJ databases">
        <authorList>
            <person name="Kim H.J."/>
            <person name="Triplett B.A."/>
        </authorList>
    </citation>
    <scope>NUCLEOTIDE SEQUENCE [LARGE SCALE GENOMIC DNA]</scope>
    <source>
        <strain evidence="4 5">MWH-VicM1</strain>
    </source>
</reference>
<dbReference type="Gene3D" id="2.20.70.10">
    <property type="match status" value="1"/>
</dbReference>
<accession>A0A212TZY7</accession>
<dbReference type="SUPFAM" id="SSF55811">
    <property type="entry name" value="Nudix"/>
    <property type="match status" value="1"/>
</dbReference>
<sequence length="191" mass="21671">MKFCSKCAGKLTVKIPSDDTRERHVCDSCETIHYENPRNVVGTIPVWEDKVLLCKRAIHPRLGFWTLPAGFLEVGEPTQAGAVRETLEEAGAHVTTGPLFSLLNVTHVQQVHMFYMASLQEPVFSAGVESLEVALFTESEIPWDEIAFPTVKRTLEWFFKDRAAGKLNDEVVTHLADIPYDERIDRKYRHS</sequence>
<protein>
    <submittedName>
        <fullName evidence="4">ADP-ribose pyrophosphatase YjhB, NUDIX family</fullName>
    </submittedName>
</protein>
<dbReference type="Proteomes" id="UP000197215">
    <property type="component" value="Unassembled WGS sequence"/>
</dbReference>
<keyword evidence="5" id="KW-1185">Reference proteome</keyword>
<organism evidence="4 5">
    <name type="scientific">Polynucleobacter victoriensis</name>
    <dbReference type="NCBI Taxonomy" id="2049319"/>
    <lineage>
        <taxon>Bacteria</taxon>
        <taxon>Pseudomonadati</taxon>
        <taxon>Pseudomonadota</taxon>
        <taxon>Betaproteobacteria</taxon>
        <taxon>Burkholderiales</taxon>
        <taxon>Burkholderiaceae</taxon>
        <taxon>Polynucleobacter</taxon>
    </lineage>
</organism>
<feature type="domain" description="Nudix hydrolase" evidence="3">
    <location>
        <begin position="36"/>
        <end position="159"/>
    </location>
</feature>
<dbReference type="PANTHER" id="PTHR43222:SF2">
    <property type="entry name" value="NUDIX HYDROLASE 23, CHLOROPLASTIC"/>
    <property type="match status" value="1"/>
</dbReference>
<dbReference type="GO" id="GO:0016787">
    <property type="term" value="F:hydrolase activity"/>
    <property type="evidence" value="ECO:0007669"/>
    <property type="project" value="UniProtKB-KW"/>
</dbReference>
<dbReference type="InterPro" id="IPR020084">
    <property type="entry name" value="NUDIX_hydrolase_CS"/>
</dbReference>
<keyword evidence="2" id="KW-0378">Hydrolase</keyword>
<dbReference type="Gene3D" id="3.90.79.10">
    <property type="entry name" value="Nucleoside Triphosphate Pyrophosphohydrolase"/>
    <property type="match status" value="1"/>
</dbReference>
<evidence type="ECO:0000256" key="2">
    <source>
        <dbReference type="ARBA" id="ARBA00022801"/>
    </source>
</evidence>
<dbReference type="EMBL" id="FYEX01000002">
    <property type="protein sequence ID" value="SNC71562.1"/>
    <property type="molecule type" value="Genomic_DNA"/>
</dbReference>
<dbReference type="Pfam" id="PF14803">
    <property type="entry name" value="Zn_ribbon_Nudix"/>
    <property type="match status" value="1"/>
</dbReference>
<dbReference type="Pfam" id="PF00293">
    <property type="entry name" value="NUDIX"/>
    <property type="match status" value="1"/>
</dbReference>
<gene>
    <name evidence="4" type="ORF">SAMN06295916_1304</name>
</gene>
<evidence type="ECO:0000313" key="5">
    <source>
        <dbReference type="Proteomes" id="UP000197215"/>
    </source>
</evidence>